<proteinExistence type="predicted"/>
<keyword evidence="3" id="KW-1185">Reference proteome</keyword>
<dbReference type="Pfam" id="PF06985">
    <property type="entry name" value="HET"/>
    <property type="match status" value="1"/>
</dbReference>
<dbReference type="EMBL" id="ML978238">
    <property type="protein sequence ID" value="KAF2026724.1"/>
    <property type="molecule type" value="Genomic_DNA"/>
</dbReference>
<organism evidence="2 3">
    <name type="scientific">Setomelanomma holmii</name>
    <dbReference type="NCBI Taxonomy" id="210430"/>
    <lineage>
        <taxon>Eukaryota</taxon>
        <taxon>Fungi</taxon>
        <taxon>Dikarya</taxon>
        <taxon>Ascomycota</taxon>
        <taxon>Pezizomycotina</taxon>
        <taxon>Dothideomycetes</taxon>
        <taxon>Pleosporomycetidae</taxon>
        <taxon>Pleosporales</taxon>
        <taxon>Pleosporineae</taxon>
        <taxon>Phaeosphaeriaceae</taxon>
        <taxon>Setomelanomma</taxon>
    </lineage>
</organism>
<dbReference type="PANTHER" id="PTHR33112">
    <property type="entry name" value="DOMAIN PROTEIN, PUTATIVE-RELATED"/>
    <property type="match status" value="1"/>
</dbReference>
<accession>A0A9P4H3R8</accession>
<gene>
    <name evidence="2" type="ORF">EK21DRAFT_73608</name>
</gene>
<comment type="caution">
    <text evidence="2">The sequence shown here is derived from an EMBL/GenBank/DDBJ whole genome shotgun (WGS) entry which is preliminary data.</text>
</comment>
<dbReference type="PANTHER" id="PTHR33112:SF16">
    <property type="entry name" value="HETEROKARYON INCOMPATIBILITY DOMAIN-CONTAINING PROTEIN"/>
    <property type="match status" value="1"/>
</dbReference>
<name>A0A9P4H3R8_9PLEO</name>
<evidence type="ECO:0000313" key="3">
    <source>
        <dbReference type="Proteomes" id="UP000799777"/>
    </source>
</evidence>
<feature type="domain" description="Heterokaryon incompatibility" evidence="1">
    <location>
        <begin position="1"/>
        <end position="139"/>
    </location>
</feature>
<evidence type="ECO:0000313" key="2">
    <source>
        <dbReference type="EMBL" id="KAF2026724.1"/>
    </source>
</evidence>
<reference evidence="2" key="1">
    <citation type="journal article" date="2020" name="Stud. Mycol.">
        <title>101 Dothideomycetes genomes: a test case for predicting lifestyles and emergence of pathogens.</title>
        <authorList>
            <person name="Haridas S."/>
            <person name="Albert R."/>
            <person name="Binder M."/>
            <person name="Bloem J."/>
            <person name="Labutti K."/>
            <person name="Salamov A."/>
            <person name="Andreopoulos B."/>
            <person name="Baker S."/>
            <person name="Barry K."/>
            <person name="Bills G."/>
            <person name="Bluhm B."/>
            <person name="Cannon C."/>
            <person name="Castanera R."/>
            <person name="Culley D."/>
            <person name="Daum C."/>
            <person name="Ezra D."/>
            <person name="Gonzalez J."/>
            <person name="Henrissat B."/>
            <person name="Kuo A."/>
            <person name="Liang C."/>
            <person name="Lipzen A."/>
            <person name="Lutzoni F."/>
            <person name="Magnuson J."/>
            <person name="Mondo S."/>
            <person name="Nolan M."/>
            <person name="Ohm R."/>
            <person name="Pangilinan J."/>
            <person name="Park H.-J."/>
            <person name="Ramirez L."/>
            <person name="Alfaro M."/>
            <person name="Sun H."/>
            <person name="Tritt A."/>
            <person name="Yoshinaga Y."/>
            <person name="Zwiers L.-H."/>
            <person name="Turgeon B."/>
            <person name="Goodwin S."/>
            <person name="Spatafora J."/>
            <person name="Crous P."/>
            <person name="Grigoriev I."/>
        </authorList>
    </citation>
    <scope>NUCLEOTIDE SEQUENCE</scope>
    <source>
        <strain evidence="2">CBS 110217</strain>
    </source>
</reference>
<dbReference type="AlphaFoldDB" id="A0A9P4H3R8"/>
<feature type="non-terminal residue" evidence="2">
    <location>
        <position position="1"/>
    </location>
</feature>
<dbReference type="InterPro" id="IPR010730">
    <property type="entry name" value="HET"/>
</dbReference>
<dbReference type="OrthoDB" id="5125733at2759"/>
<dbReference type="Proteomes" id="UP000799777">
    <property type="component" value="Unassembled WGS sequence"/>
</dbReference>
<protein>
    <submittedName>
        <fullName evidence="2">HET-domain-containing protein</fullName>
    </submittedName>
</protein>
<sequence>LSYCWGGSQPMTTTSLTAQDFTNGIAFCQLPRTLRDAMTVTGTLGLQYVWIDCLCISQDDPTDLSREIARMADIFQGASVIISAACSSSVYDGFLVECTLPPIKRSPNTPSGTILLEQERRAYDPAEDPINLRAWTLQEHFLSRRTPVFGTRELWWTCEDAVSFDTLPTKRFDHVPAIQRKRGDDRFALDYWRSIVHDYTRRFLTWPNDKLPAIAGVAQIYAGFFNCSYLAGLCQYSLHSELMWCSNRSDITRPLAHRAPSWSWASVDGEIHHK</sequence>
<evidence type="ECO:0000259" key="1">
    <source>
        <dbReference type="Pfam" id="PF06985"/>
    </source>
</evidence>